<dbReference type="InterPro" id="IPR013792">
    <property type="entry name" value="RNA3'P_cycl/enolpyr_Trfase_a/b"/>
</dbReference>
<dbReference type="HAMAP" id="MF_00111">
    <property type="entry name" value="MurA"/>
    <property type="match status" value="1"/>
</dbReference>
<sequence length="421" mass="44745">MDAILVEGGIPLRGDVRISGAKNAALPMIAASLLVEGTVQISNVPHLTDVTTFLKLLAQLGCTGAYTDHSLQLDASKITSTEAPYELVKKMRASIYVLGPLLARFGEARVSLPGGCAWGPRPVDLHIKGMEALGAEIELDHGYIVAKAKKLRGAKINLAVSSVGATGNIMMAAVHAEGETMIQNAACEPEMVILAEFLRALGAEIEGEGTKTIRIKGVTSLAKSLAFTNLPDRIEAGTFLAAGAITGGDIHLTHCRPDHLSTVISVMQEMGCHITEEETGLRIRTEGRLNAADVKTEVYPGFPTDLQAQIMALLAISHGTGVIQETIYPDRFTHVQELVRLGANINLAGNVATVRGVPELQGAQVMSTDIRASSALILAGLVAKGQTHVSRVYHIDRGYEAIEKKLAGLGARIRRIKESMS</sequence>
<keyword evidence="9 12" id="KW-0961">Cell wall biogenesis/degradation</keyword>
<name>A0A948RTP3_UNCEI</name>
<dbReference type="EMBL" id="JAHJDP010000011">
    <property type="protein sequence ID" value="MBU2689534.1"/>
    <property type="molecule type" value="Genomic_DNA"/>
</dbReference>
<evidence type="ECO:0000256" key="5">
    <source>
        <dbReference type="ARBA" id="ARBA00022679"/>
    </source>
</evidence>
<evidence type="ECO:0000256" key="6">
    <source>
        <dbReference type="ARBA" id="ARBA00022960"/>
    </source>
</evidence>
<evidence type="ECO:0000256" key="2">
    <source>
        <dbReference type="ARBA" id="ARBA00004752"/>
    </source>
</evidence>
<organism evidence="14 15">
    <name type="scientific">Eiseniibacteriota bacterium</name>
    <dbReference type="NCBI Taxonomy" id="2212470"/>
    <lineage>
        <taxon>Bacteria</taxon>
        <taxon>Candidatus Eiseniibacteriota</taxon>
    </lineage>
</organism>
<reference evidence="14" key="1">
    <citation type="submission" date="2021-05" db="EMBL/GenBank/DDBJ databases">
        <title>Energy efficiency and biological interactions define the core microbiome of deep oligotrophic groundwater.</title>
        <authorList>
            <person name="Mehrshad M."/>
            <person name="Lopez-Fernandez M."/>
            <person name="Bell E."/>
            <person name="Bernier-Latmani R."/>
            <person name="Bertilsson S."/>
            <person name="Dopson M."/>
        </authorList>
    </citation>
    <scope>NUCLEOTIDE SEQUENCE</scope>
    <source>
        <strain evidence="14">Modern_marine.mb.64</strain>
    </source>
</reference>
<gene>
    <name evidence="12 14" type="primary">murA</name>
    <name evidence="14" type="ORF">KJ970_01280</name>
</gene>
<dbReference type="PANTHER" id="PTHR43783:SF1">
    <property type="entry name" value="UDP-N-ACETYLGLUCOSAMINE 1-CARBOXYVINYLTRANSFERASE"/>
    <property type="match status" value="1"/>
</dbReference>
<dbReference type="AlphaFoldDB" id="A0A948RTP3"/>
<feature type="binding site" evidence="12">
    <location>
        <position position="305"/>
    </location>
    <ligand>
        <name>UDP-N-acetyl-alpha-D-glucosamine</name>
        <dbReference type="ChEBI" id="CHEBI:57705"/>
    </ligand>
</feature>
<dbReference type="GO" id="GO:0009252">
    <property type="term" value="P:peptidoglycan biosynthetic process"/>
    <property type="evidence" value="ECO:0007669"/>
    <property type="project" value="UniProtKB-UniRule"/>
</dbReference>
<protein>
    <recommendedName>
        <fullName evidence="12">UDP-N-acetylglucosamine 1-carboxyvinyltransferase</fullName>
        <ecNumber evidence="12">2.5.1.7</ecNumber>
    </recommendedName>
    <alternativeName>
        <fullName evidence="12">Enoylpyruvate transferase</fullName>
    </alternativeName>
    <alternativeName>
        <fullName evidence="12">UDP-N-acetylglucosamine enolpyruvyl transferase</fullName>
        <shortName evidence="12">EPT</shortName>
    </alternativeName>
</protein>
<dbReference type="InterPro" id="IPR050068">
    <property type="entry name" value="MurA_subfamily"/>
</dbReference>
<keyword evidence="8 12" id="KW-0131">Cell cycle</keyword>
<evidence type="ECO:0000256" key="1">
    <source>
        <dbReference type="ARBA" id="ARBA00004496"/>
    </source>
</evidence>
<accession>A0A948RTP3</accession>
<evidence type="ECO:0000256" key="10">
    <source>
        <dbReference type="ARBA" id="ARBA00038367"/>
    </source>
</evidence>
<dbReference type="NCBIfam" id="TIGR01072">
    <property type="entry name" value="murA"/>
    <property type="match status" value="1"/>
</dbReference>
<feature type="binding site" evidence="12">
    <location>
        <position position="92"/>
    </location>
    <ligand>
        <name>UDP-N-acetyl-alpha-D-glucosamine</name>
        <dbReference type="ChEBI" id="CHEBI:57705"/>
    </ligand>
</feature>
<keyword evidence="7 12" id="KW-0573">Peptidoglycan synthesis</keyword>
<keyword evidence="12" id="KW-0670">Pyruvate</keyword>
<dbReference type="GO" id="GO:0071555">
    <property type="term" value="P:cell wall organization"/>
    <property type="evidence" value="ECO:0007669"/>
    <property type="project" value="UniProtKB-KW"/>
</dbReference>
<keyword evidence="4 12" id="KW-0132">Cell division</keyword>
<dbReference type="SUPFAM" id="SSF55205">
    <property type="entry name" value="EPT/RTPC-like"/>
    <property type="match status" value="1"/>
</dbReference>
<evidence type="ECO:0000256" key="4">
    <source>
        <dbReference type="ARBA" id="ARBA00022618"/>
    </source>
</evidence>
<feature type="binding site" evidence="12">
    <location>
        <begin position="22"/>
        <end position="23"/>
    </location>
    <ligand>
        <name>phosphoenolpyruvate</name>
        <dbReference type="ChEBI" id="CHEBI:58702"/>
    </ligand>
</feature>
<feature type="modified residue" description="2-(S-cysteinyl)pyruvic acid O-phosphothioketal" evidence="12">
    <location>
        <position position="116"/>
    </location>
</feature>
<feature type="domain" description="Enolpyruvate transferase" evidence="13">
    <location>
        <begin position="7"/>
        <end position="406"/>
    </location>
</feature>
<dbReference type="InterPro" id="IPR001986">
    <property type="entry name" value="Enolpyruvate_Tfrase_dom"/>
</dbReference>
<feature type="binding site" evidence="12">
    <location>
        <position position="327"/>
    </location>
    <ligand>
        <name>UDP-N-acetyl-alpha-D-glucosamine</name>
        <dbReference type="ChEBI" id="CHEBI:57705"/>
    </ligand>
</feature>
<evidence type="ECO:0000256" key="11">
    <source>
        <dbReference type="ARBA" id="ARBA00047527"/>
    </source>
</evidence>
<comment type="subcellular location">
    <subcellularLocation>
        <location evidence="1 12">Cytoplasm</location>
    </subcellularLocation>
</comment>
<evidence type="ECO:0000256" key="12">
    <source>
        <dbReference type="HAMAP-Rule" id="MF_00111"/>
    </source>
</evidence>
<comment type="catalytic activity">
    <reaction evidence="11 12">
        <text>phosphoenolpyruvate + UDP-N-acetyl-alpha-D-glucosamine = UDP-N-acetyl-3-O-(1-carboxyvinyl)-alpha-D-glucosamine + phosphate</text>
        <dbReference type="Rhea" id="RHEA:18681"/>
        <dbReference type="ChEBI" id="CHEBI:43474"/>
        <dbReference type="ChEBI" id="CHEBI:57705"/>
        <dbReference type="ChEBI" id="CHEBI:58702"/>
        <dbReference type="ChEBI" id="CHEBI:68483"/>
        <dbReference type="EC" id="2.5.1.7"/>
    </reaction>
</comment>
<comment type="pathway">
    <text evidence="2 12">Cell wall biogenesis; peptidoglycan biosynthesis.</text>
</comment>
<evidence type="ECO:0000256" key="7">
    <source>
        <dbReference type="ARBA" id="ARBA00022984"/>
    </source>
</evidence>
<dbReference type="InterPro" id="IPR036968">
    <property type="entry name" value="Enolpyruvate_Tfrase_sf"/>
</dbReference>
<dbReference type="GO" id="GO:0008760">
    <property type="term" value="F:UDP-N-acetylglucosamine 1-carboxyvinyltransferase activity"/>
    <property type="evidence" value="ECO:0007669"/>
    <property type="project" value="UniProtKB-UniRule"/>
</dbReference>
<evidence type="ECO:0000256" key="8">
    <source>
        <dbReference type="ARBA" id="ARBA00023306"/>
    </source>
</evidence>
<comment type="caution">
    <text evidence="12">Lacks conserved residue(s) required for the propagation of feature annotation.</text>
</comment>
<dbReference type="CDD" id="cd01555">
    <property type="entry name" value="UdpNAET"/>
    <property type="match status" value="1"/>
</dbReference>
<comment type="similarity">
    <text evidence="10 12">Belongs to the EPSP synthase family. MurA subfamily.</text>
</comment>
<dbReference type="Pfam" id="PF00275">
    <property type="entry name" value="EPSP_synthase"/>
    <property type="match status" value="1"/>
</dbReference>
<keyword evidence="5 12" id="KW-0808">Transferase</keyword>
<dbReference type="InterPro" id="IPR005750">
    <property type="entry name" value="UDP_GlcNAc_COvinyl_MurA"/>
</dbReference>
<evidence type="ECO:0000313" key="14">
    <source>
        <dbReference type="EMBL" id="MBU2689534.1"/>
    </source>
</evidence>
<keyword evidence="3 12" id="KW-0963">Cytoplasm</keyword>
<dbReference type="GO" id="GO:0008360">
    <property type="term" value="P:regulation of cell shape"/>
    <property type="evidence" value="ECO:0007669"/>
    <property type="project" value="UniProtKB-KW"/>
</dbReference>
<dbReference type="NCBIfam" id="NF006873">
    <property type="entry name" value="PRK09369.1"/>
    <property type="match status" value="1"/>
</dbReference>
<proteinExistence type="inferred from homology"/>
<evidence type="ECO:0000313" key="15">
    <source>
        <dbReference type="Proteomes" id="UP000777784"/>
    </source>
</evidence>
<dbReference type="GO" id="GO:0019277">
    <property type="term" value="P:UDP-N-acetylgalactosamine biosynthetic process"/>
    <property type="evidence" value="ECO:0007669"/>
    <property type="project" value="InterPro"/>
</dbReference>
<dbReference type="EC" id="2.5.1.7" evidence="12"/>
<dbReference type="FunFam" id="3.65.10.10:FF:000001">
    <property type="entry name" value="UDP-N-acetylglucosamine 1-carboxyvinyltransferase"/>
    <property type="match status" value="1"/>
</dbReference>
<dbReference type="Proteomes" id="UP000777784">
    <property type="component" value="Unassembled WGS sequence"/>
</dbReference>
<dbReference type="PANTHER" id="PTHR43783">
    <property type="entry name" value="UDP-N-ACETYLGLUCOSAMINE 1-CARBOXYVINYLTRANSFERASE"/>
    <property type="match status" value="1"/>
</dbReference>
<evidence type="ECO:0000256" key="3">
    <source>
        <dbReference type="ARBA" id="ARBA00022490"/>
    </source>
</evidence>
<comment type="function">
    <text evidence="12">Cell wall formation. Adds enolpyruvyl to UDP-N-acetylglucosamine.</text>
</comment>
<dbReference type="GO" id="GO:0051301">
    <property type="term" value="P:cell division"/>
    <property type="evidence" value="ECO:0007669"/>
    <property type="project" value="UniProtKB-KW"/>
</dbReference>
<dbReference type="Gene3D" id="3.65.10.10">
    <property type="entry name" value="Enolpyruvate transferase domain"/>
    <property type="match status" value="2"/>
</dbReference>
<keyword evidence="6 12" id="KW-0133">Cell shape</keyword>
<dbReference type="GO" id="GO:0005737">
    <property type="term" value="C:cytoplasm"/>
    <property type="evidence" value="ECO:0007669"/>
    <property type="project" value="UniProtKB-SubCell"/>
</dbReference>
<comment type="caution">
    <text evidence="14">The sequence shown here is derived from an EMBL/GenBank/DDBJ whole genome shotgun (WGS) entry which is preliminary data.</text>
</comment>
<evidence type="ECO:0000256" key="9">
    <source>
        <dbReference type="ARBA" id="ARBA00023316"/>
    </source>
</evidence>
<feature type="binding site" evidence="12">
    <location>
        <begin position="121"/>
        <end position="125"/>
    </location>
    <ligand>
        <name>UDP-N-acetyl-alpha-D-glucosamine</name>
        <dbReference type="ChEBI" id="CHEBI:57705"/>
    </ligand>
</feature>
<evidence type="ECO:0000259" key="13">
    <source>
        <dbReference type="Pfam" id="PF00275"/>
    </source>
</evidence>
<feature type="active site" description="Proton donor" evidence="12">
    <location>
        <position position="116"/>
    </location>
</feature>